<dbReference type="AlphaFoldDB" id="A0A7V9Z3K1"/>
<organism evidence="2 3">
    <name type="scientific">Thermaerobacillus caldiproteolyticus</name>
    <dbReference type="NCBI Taxonomy" id="247480"/>
    <lineage>
        <taxon>Bacteria</taxon>
        <taxon>Bacillati</taxon>
        <taxon>Bacillota</taxon>
        <taxon>Bacilli</taxon>
        <taxon>Bacillales</taxon>
        <taxon>Anoxybacillaceae</taxon>
        <taxon>Thermaerobacillus</taxon>
    </lineage>
</organism>
<keyword evidence="3" id="KW-1185">Reference proteome</keyword>
<proteinExistence type="predicted"/>
<reference evidence="2 3" key="1">
    <citation type="submission" date="2020-07" db="EMBL/GenBank/DDBJ databases">
        <title>Genomic Encyclopedia of Type Strains, Phase IV (KMG-IV): sequencing the most valuable type-strain genomes for metagenomic binning, comparative biology and taxonomic classification.</title>
        <authorList>
            <person name="Goeker M."/>
        </authorList>
    </citation>
    <scope>NUCLEOTIDE SEQUENCE [LARGE SCALE GENOMIC DNA]</scope>
    <source>
        <strain evidence="2 3">DSM 15730</strain>
    </source>
</reference>
<protein>
    <submittedName>
        <fullName evidence="2">Putative membrane protein YukC</fullName>
    </submittedName>
</protein>
<dbReference type="Pfam" id="PF13025">
    <property type="entry name" value="DUF3886"/>
    <property type="match status" value="1"/>
</dbReference>
<feature type="region of interest" description="Disordered" evidence="1">
    <location>
        <begin position="33"/>
        <end position="64"/>
    </location>
</feature>
<feature type="compositionally biased region" description="Basic and acidic residues" evidence="1">
    <location>
        <begin position="35"/>
        <end position="64"/>
    </location>
</feature>
<dbReference type="InterPro" id="IPR024980">
    <property type="entry name" value="DUF3886"/>
</dbReference>
<evidence type="ECO:0000313" key="2">
    <source>
        <dbReference type="EMBL" id="MBA2873335.1"/>
    </source>
</evidence>
<evidence type="ECO:0000256" key="1">
    <source>
        <dbReference type="SAM" id="MobiDB-lite"/>
    </source>
</evidence>
<gene>
    <name evidence="2" type="ORF">HNR31_000087</name>
</gene>
<sequence length="80" mass="10025">MQKRKQQPEMQNNDKMTLMDHLNADLFAQLKAKKKELEAEQQRKKEEEEARKREEKRRREEQKTFEELFNESNLDWRKFK</sequence>
<comment type="caution">
    <text evidence="2">The sequence shown here is derived from an EMBL/GenBank/DDBJ whole genome shotgun (WGS) entry which is preliminary data.</text>
</comment>
<dbReference type="Proteomes" id="UP000523087">
    <property type="component" value="Unassembled WGS sequence"/>
</dbReference>
<dbReference type="EMBL" id="JACDUT010000001">
    <property type="protein sequence ID" value="MBA2873335.1"/>
    <property type="molecule type" value="Genomic_DNA"/>
</dbReference>
<evidence type="ECO:0000313" key="3">
    <source>
        <dbReference type="Proteomes" id="UP000523087"/>
    </source>
</evidence>
<name>A0A7V9Z3K1_9BACL</name>
<accession>A0A7V9Z3K1</accession>